<name>A0ACB9E001_CICIN</name>
<organism evidence="1 2">
    <name type="scientific">Cichorium intybus</name>
    <name type="common">Chicory</name>
    <dbReference type="NCBI Taxonomy" id="13427"/>
    <lineage>
        <taxon>Eukaryota</taxon>
        <taxon>Viridiplantae</taxon>
        <taxon>Streptophyta</taxon>
        <taxon>Embryophyta</taxon>
        <taxon>Tracheophyta</taxon>
        <taxon>Spermatophyta</taxon>
        <taxon>Magnoliopsida</taxon>
        <taxon>eudicotyledons</taxon>
        <taxon>Gunneridae</taxon>
        <taxon>Pentapetalae</taxon>
        <taxon>asterids</taxon>
        <taxon>campanulids</taxon>
        <taxon>Asterales</taxon>
        <taxon>Asteraceae</taxon>
        <taxon>Cichorioideae</taxon>
        <taxon>Cichorieae</taxon>
        <taxon>Cichoriinae</taxon>
        <taxon>Cichorium</taxon>
    </lineage>
</organism>
<keyword evidence="2" id="KW-1185">Reference proteome</keyword>
<accession>A0ACB9E001</accession>
<evidence type="ECO:0000313" key="1">
    <source>
        <dbReference type="EMBL" id="KAI3751990.1"/>
    </source>
</evidence>
<dbReference type="Proteomes" id="UP001055811">
    <property type="component" value="Linkage Group LG04"/>
</dbReference>
<comment type="caution">
    <text evidence="1">The sequence shown here is derived from an EMBL/GenBank/DDBJ whole genome shotgun (WGS) entry which is preliminary data.</text>
</comment>
<reference evidence="1 2" key="2">
    <citation type="journal article" date="2022" name="Mol. Ecol. Resour.">
        <title>The genomes of chicory, endive, great burdock and yacon provide insights into Asteraceae paleo-polyploidization history and plant inulin production.</title>
        <authorList>
            <person name="Fan W."/>
            <person name="Wang S."/>
            <person name="Wang H."/>
            <person name="Wang A."/>
            <person name="Jiang F."/>
            <person name="Liu H."/>
            <person name="Zhao H."/>
            <person name="Xu D."/>
            <person name="Zhang Y."/>
        </authorList>
    </citation>
    <scope>NUCLEOTIDE SEQUENCE [LARGE SCALE GENOMIC DNA]</scope>
    <source>
        <strain evidence="2">cv. Punajuju</strain>
        <tissue evidence="1">Leaves</tissue>
    </source>
</reference>
<sequence>MSSHGSPHSNSCNHISGTCTANFLPTDHRLCFQINRLPATVPNQRLTCGFHHRPLLPPHARATGYGSKSKTNSWLPNQPIIANQ</sequence>
<protein>
    <submittedName>
        <fullName evidence="1">Uncharacterized protein</fullName>
    </submittedName>
</protein>
<evidence type="ECO:0000313" key="2">
    <source>
        <dbReference type="Proteomes" id="UP001055811"/>
    </source>
</evidence>
<gene>
    <name evidence="1" type="ORF">L2E82_23088</name>
</gene>
<reference evidence="2" key="1">
    <citation type="journal article" date="2022" name="Mol. Ecol. Resour.">
        <title>The genomes of chicory, endive, great burdock and yacon provide insights into Asteraceae palaeo-polyploidization history and plant inulin production.</title>
        <authorList>
            <person name="Fan W."/>
            <person name="Wang S."/>
            <person name="Wang H."/>
            <person name="Wang A."/>
            <person name="Jiang F."/>
            <person name="Liu H."/>
            <person name="Zhao H."/>
            <person name="Xu D."/>
            <person name="Zhang Y."/>
        </authorList>
    </citation>
    <scope>NUCLEOTIDE SEQUENCE [LARGE SCALE GENOMIC DNA]</scope>
    <source>
        <strain evidence="2">cv. Punajuju</strain>
    </source>
</reference>
<proteinExistence type="predicted"/>
<dbReference type="EMBL" id="CM042012">
    <property type="protein sequence ID" value="KAI3751990.1"/>
    <property type="molecule type" value="Genomic_DNA"/>
</dbReference>